<proteinExistence type="predicted"/>
<keyword evidence="2" id="KW-1185">Reference proteome</keyword>
<evidence type="ECO:0000313" key="1">
    <source>
        <dbReference type="EMBL" id="TDT43593.1"/>
    </source>
</evidence>
<name>A0A4R7K127_9GAMM</name>
<dbReference type="RefSeq" id="WP_166646016.1">
    <property type="nucleotide sequence ID" value="NZ_SOAX01000002.1"/>
</dbReference>
<organism evidence="1 2">
    <name type="scientific">Halospina denitrificans</name>
    <dbReference type="NCBI Taxonomy" id="332522"/>
    <lineage>
        <taxon>Bacteria</taxon>
        <taxon>Pseudomonadati</taxon>
        <taxon>Pseudomonadota</taxon>
        <taxon>Gammaproteobacteria</taxon>
        <taxon>Halospina</taxon>
    </lineage>
</organism>
<reference evidence="1 2" key="1">
    <citation type="submission" date="2019-03" db="EMBL/GenBank/DDBJ databases">
        <title>Genomic Encyclopedia of Type Strains, Phase IV (KMG-IV): sequencing the most valuable type-strain genomes for metagenomic binning, comparative biology and taxonomic classification.</title>
        <authorList>
            <person name="Goeker M."/>
        </authorList>
    </citation>
    <scope>NUCLEOTIDE SEQUENCE [LARGE SCALE GENOMIC DNA]</scope>
    <source>
        <strain evidence="1 2">DSM 15505</strain>
    </source>
</reference>
<protein>
    <submittedName>
        <fullName evidence="1">Uncharacterized protein</fullName>
    </submittedName>
</protein>
<dbReference type="Proteomes" id="UP000295830">
    <property type="component" value="Unassembled WGS sequence"/>
</dbReference>
<gene>
    <name evidence="1" type="ORF">DES49_1416</name>
</gene>
<evidence type="ECO:0000313" key="2">
    <source>
        <dbReference type="Proteomes" id="UP000295830"/>
    </source>
</evidence>
<accession>A0A4R7K127</accession>
<comment type="caution">
    <text evidence="1">The sequence shown here is derived from an EMBL/GenBank/DDBJ whole genome shotgun (WGS) entry which is preliminary data.</text>
</comment>
<dbReference type="AlphaFoldDB" id="A0A4R7K127"/>
<dbReference type="EMBL" id="SOAX01000002">
    <property type="protein sequence ID" value="TDT43593.1"/>
    <property type="molecule type" value="Genomic_DNA"/>
</dbReference>
<sequence length="80" mass="9512">MTIALAFGNLLSIYARNRFSPQQVWHCLKKSGLWDDLTQYYRRRDMTSDMLYELVRDGLLQRRLQGKVSRPLDIVRLIPN</sequence>